<proteinExistence type="predicted"/>
<dbReference type="Gene3D" id="3.30.390.10">
    <property type="entry name" value="Enolase-like, N-terminal domain"/>
    <property type="match status" value="1"/>
</dbReference>
<evidence type="ECO:0000313" key="5">
    <source>
        <dbReference type="EMBL" id="KNC90434.1"/>
    </source>
</evidence>
<name>A0A0L0GNJ0_9ENTR</name>
<comment type="caution">
    <text evidence="5">The sequence shown here is derived from an EMBL/GenBank/DDBJ whole genome shotgun (WGS) entry which is preliminary data.</text>
</comment>
<dbReference type="PANTHER" id="PTHR48080">
    <property type="entry name" value="D-GALACTONATE DEHYDRATASE-RELATED"/>
    <property type="match status" value="1"/>
</dbReference>
<dbReference type="Proteomes" id="UP000037393">
    <property type="component" value="Unassembled WGS sequence"/>
</dbReference>
<dbReference type="GO" id="GO:0008872">
    <property type="term" value="F:glucarate dehydratase activity"/>
    <property type="evidence" value="ECO:0007669"/>
    <property type="project" value="UniProtKB-EC"/>
</dbReference>
<accession>A0A0L0GNJ0</accession>
<reference evidence="5 6" key="1">
    <citation type="journal article" date="2015" name="Appl. Environ. Microbiol.">
        <title>The Enterobacterium Trabulsiella odontotermitis Presents Novel Adaptations Related to Its Association with Fungus-Growing Termites.</title>
        <authorList>
            <person name="Sapountzis P."/>
            <person name="Gruntjes T."/>
            <person name="Otani S."/>
            <person name="Estevez J."/>
            <person name="da Costa R.R."/>
            <person name="Plunkett G.3rd."/>
            <person name="Perna N.T."/>
            <person name="Poulsen M."/>
        </authorList>
    </citation>
    <scope>NUCLEOTIDE SEQUENCE [LARGE SCALE GENOMIC DNA]</scope>
    <source>
        <strain evidence="5 6">12</strain>
    </source>
</reference>
<dbReference type="InterPro" id="IPR013342">
    <property type="entry name" value="Mandelate_racemase_C"/>
</dbReference>
<dbReference type="EMBL" id="JNGI01000152">
    <property type="protein sequence ID" value="KNC90434.1"/>
    <property type="molecule type" value="Genomic_DNA"/>
</dbReference>
<evidence type="ECO:0000259" key="4">
    <source>
        <dbReference type="SMART" id="SM00922"/>
    </source>
</evidence>
<dbReference type="InterPro" id="IPR029017">
    <property type="entry name" value="Enolase-like_N"/>
</dbReference>
<organism evidence="5 6">
    <name type="scientific">Trabulsiella odontotermitis</name>
    <dbReference type="NCBI Taxonomy" id="379893"/>
    <lineage>
        <taxon>Bacteria</taxon>
        <taxon>Pseudomonadati</taxon>
        <taxon>Pseudomonadota</taxon>
        <taxon>Gammaproteobacteria</taxon>
        <taxon>Enterobacterales</taxon>
        <taxon>Enterobacteriaceae</taxon>
        <taxon>Trabulsiella</taxon>
    </lineage>
</organism>
<dbReference type="Gene3D" id="3.20.20.120">
    <property type="entry name" value="Enolase-like C-terminal domain"/>
    <property type="match status" value="1"/>
</dbReference>
<dbReference type="OrthoDB" id="9782675at2"/>
<sequence>MPIIERVEVIDFKYDVKDMGSSFTNAHNHVGYVEGSTLSLSKYAIIVECDDGSRGEYVALWGGTRPALAQTLMLASDLPGRDADQREAFYTEWNRRLCHMDHMGQGPVDIVLWDLAGKQAGKSISRMIGQYRNKLPTYASTYHGDEGMLHSKKAFTDFALQCYEMGYRAFKHHGWFDGDARKEASLILALGETVGDKMKLMYDAASDLKTFADALYVGRACDDANFFWYEDPYRDNSLSAFSHKKLRSMIKTPLLITEHVRALEAKCDFIMAGGTDFVRVDPEYDMGITGALKTAHMAEAFGLDVEIHAPGPAHRQLMASIRNTNFYEMAEVGPKLSNILPPCYACGYKDELDSIDENGCVSVPDGPGLGVTYDWDWLNYHATNRFVFGKK</sequence>
<comment type="pathway">
    <text evidence="2">Carbohydrate acid metabolism; D-glucarate degradation; 2,5-dioxopentanoate from D-glucarate: step 1/2.</text>
</comment>
<evidence type="ECO:0000256" key="1">
    <source>
        <dbReference type="ARBA" id="ARBA00001426"/>
    </source>
</evidence>
<comment type="catalytic activity">
    <reaction evidence="1">
        <text>D-glucarate = 5-dehydro-4-deoxy-D-glucarate + H2O</text>
        <dbReference type="Rhea" id="RHEA:14573"/>
        <dbReference type="ChEBI" id="CHEBI:15377"/>
        <dbReference type="ChEBI" id="CHEBI:30612"/>
        <dbReference type="ChEBI" id="CHEBI:42819"/>
        <dbReference type="EC" id="4.2.1.40"/>
    </reaction>
</comment>
<dbReference type="Pfam" id="PF13378">
    <property type="entry name" value="MR_MLE_C"/>
    <property type="match status" value="1"/>
</dbReference>
<dbReference type="SMART" id="SM00922">
    <property type="entry name" value="MR_MLE"/>
    <property type="match status" value="1"/>
</dbReference>
<dbReference type="AlphaFoldDB" id="A0A0L0GNJ0"/>
<dbReference type="EC" id="4.2.1.40" evidence="3"/>
<dbReference type="PANTHER" id="PTHR48080:SF4">
    <property type="entry name" value="GLUCARATE DEHYDRATASE"/>
    <property type="match status" value="1"/>
</dbReference>
<feature type="domain" description="Mandelate racemase/muconate lactonizing enzyme C-terminal" evidence="4">
    <location>
        <begin position="152"/>
        <end position="253"/>
    </location>
</feature>
<dbReference type="InterPro" id="IPR029065">
    <property type="entry name" value="Enolase_C-like"/>
</dbReference>
<dbReference type="SUPFAM" id="SSF51604">
    <property type="entry name" value="Enolase C-terminal domain-like"/>
    <property type="match status" value="1"/>
</dbReference>
<protein>
    <recommendedName>
        <fullName evidence="3">glucarate dehydratase</fullName>
        <ecNumber evidence="3">4.2.1.40</ecNumber>
    </recommendedName>
</protein>
<dbReference type="SFLD" id="SFLDS00001">
    <property type="entry name" value="Enolase"/>
    <property type="match status" value="1"/>
</dbReference>
<evidence type="ECO:0000256" key="2">
    <source>
        <dbReference type="ARBA" id="ARBA00005183"/>
    </source>
</evidence>
<dbReference type="InterPro" id="IPR034593">
    <property type="entry name" value="DgoD-like"/>
</dbReference>
<dbReference type="PATRIC" id="fig|379893.4.peg.986"/>
<dbReference type="InterPro" id="IPR036849">
    <property type="entry name" value="Enolase-like_C_sf"/>
</dbReference>
<gene>
    <name evidence="5" type="ORF">GM31_04835</name>
</gene>
<evidence type="ECO:0000313" key="6">
    <source>
        <dbReference type="Proteomes" id="UP000037393"/>
    </source>
</evidence>
<keyword evidence="6" id="KW-1185">Reference proteome</keyword>
<dbReference type="RefSeq" id="WP_049857762.1">
    <property type="nucleotide sequence ID" value="NZ_JNGI01000152.1"/>
</dbReference>
<dbReference type="SUPFAM" id="SSF54826">
    <property type="entry name" value="Enolase N-terminal domain-like"/>
    <property type="match status" value="1"/>
</dbReference>
<evidence type="ECO:0000256" key="3">
    <source>
        <dbReference type="ARBA" id="ARBA00011973"/>
    </source>
</evidence>